<feature type="domain" description="Aerotolerance regulator N-terminal" evidence="2">
    <location>
        <begin position="1"/>
        <end position="76"/>
    </location>
</feature>
<gene>
    <name evidence="5" type="ORF">SV7mr_18190</name>
</gene>
<keyword evidence="6" id="KW-1185">Reference proteome</keyword>
<dbReference type="RefSeq" id="WP_145271114.1">
    <property type="nucleotide sequence ID" value="NZ_CP036272.1"/>
</dbReference>
<dbReference type="InterPro" id="IPR024163">
    <property type="entry name" value="Aerotolerance_reg_N"/>
</dbReference>
<evidence type="ECO:0000256" key="1">
    <source>
        <dbReference type="SAM" id="Phobius"/>
    </source>
</evidence>
<keyword evidence="1" id="KW-1133">Transmembrane helix</keyword>
<sequence>MTFLNPLLLIGALGLALPILAHLINRQQVQRTDWAAMQFLNRSIRVRSRQIRLRDLLLLLMRCLALLLLVIALARPATTGEGFAWLPGETRAGVVIAIDGSFSMQHRDGDASRFDRALELTRFIGERLQPGDLVSLVLLGGTHRVVLRNAAYDPARFAKAMEDLQPTPQVLDLESVPKHLAALVDEMDAIQKEVYLISDIQTRHWERTSVPLRESLVQLGHSAKVFLIPVSGSAENLAVTDLDFVSGFLRKDAVARYRATVNNFGESPASEVEIRCRVEGVQIDTKRIPMIAPGQSETVSLFVPFYNAGPKRISAEVTDASLAVDNVCRVVASVRERVSVLCFDGSGGDASRLIKAGLLARPTGAEDEGYSVRTVQWPAFPVGSLDAFDVIVLTDVPEITAEQAKKLLQFVRQGNSLVWFAGESVKAAAWNKLAEENSVPLLPAKLGQTVDTRDELGVGKPLAPTLPDHALTRPLASLPEDLLSETRFLRQIQVEPTDSSFPVLSLAGGGSPVLLEHSLGRGHVFLFTTSANNDWNNMALTPVFPMLMQQIVTHLTGREFEQPRFVGDALTLAYVDQPDANDAVFETPSEQTIAVPVRSHRNQYVALLERADEAGFYTAKVSVQAPGMPIAVNVDSKESDVSCLTATALSQVLQGTGIEVAANEVELDARINMVRTRRSSWRFFLVAALCLLIGESLLADRVLGRKTSPAKTASSSPTGEAT</sequence>
<dbReference type="InterPro" id="IPR029062">
    <property type="entry name" value="Class_I_gatase-like"/>
</dbReference>
<dbReference type="Pfam" id="PF07705">
    <property type="entry name" value="CARDB"/>
    <property type="match status" value="1"/>
</dbReference>
<evidence type="ECO:0000313" key="6">
    <source>
        <dbReference type="Proteomes" id="UP000315003"/>
    </source>
</evidence>
<evidence type="ECO:0000313" key="5">
    <source>
        <dbReference type="EMBL" id="QDT59312.1"/>
    </source>
</evidence>
<protein>
    <recommendedName>
        <fullName evidence="7">VWFA domain-containing protein</fullName>
    </recommendedName>
</protein>
<feature type="domain" description="CARDB" evidence="3">
    <location>
        <begin position="256"/>
        <end position="317"/>
    </location>
</feature>
<accession>A0A517ST60</accession>
<dbReference type="InterPro" id="IPR013783">
    <property type="entry name" value="Ig-like_fold"/>
</dbReference>
<dbReference type="OrthoDB" id="251556at2"/>
<dbReference type="Pfam" id="PF07584">
    <property type="entry name" value="BatA"/>
    <property type="match status" value="1"/>
</dbReference>
<dbReference type="SUPFAM" id="SSF52317">
    <property type="entry name" value="Class I glutamine amidotransferase-like"/>
    <property type="match status" value="1"/>
</dbReference>
<dbReference type="InterPro" id="IPR011933">
    <property type="entry name" value="Double_TM_dom"/>
</dbReference>
<evidence type="ECO:0000259" key="3">
    <source>
        <dbReference type="Pfam" id="PF07705"/>
    </source>
</evidence>
<dbReference type="SUPFAM" id="SSF53300">
    <property type="entry name" value="vWA-like"/>
    <property type="match status" value="1"/>
</dbReference>
<keyword evidence="1" id="KW-0472">Membrane</keyword>
<dbReference type="Pfam" id="PF13519">
    <property type="entry name" value="VWA_2"/>
    <property type="match status" value="1"/>
</dbReference>
<dbReference type="NCBIfam" id="TIGR02226">
    <property type="entry name" value="two_anch"/>
    <property type="match status" value="1"/>
</dbReference>
<dbReference type="PANTHER" id="PTHR37464:SF1">
    <property type="entry name" value="BLL2463 PROTEIN"/>
    <property type="match status" value="1"/>
</dbReference>
<keyword evidence="1" id="KW-0812">Transmembrane</keyword>
<dbReference type="PANTHER" id="PTHR37464">
    <property type="entry name" value="BLL2463 PROTEIN"/>
    <property type="match status" value="1"/>
</dbReference>
<dbReference type="Proteomes" id="UP000315003">
    <property type="component" value="Chromosome"/>
</dbReference>
<feature type="transmembrane region" description="Helical" evidence="1">
    <location>
        <begin position="56"/>
        <end position="74"/>
    </location>
</feature>
<dbReference type="InterPro" id="IPR002035">
    <property type="entry name" value="VWF_A"/>
</dbReference>
<reference evidence="5 6" key="1">
    <citation type="submission" date="2019-02" db="EMBL/GenBank/DDBJ databases">
        <title>Deep-cultivation of Planctomycetes and their phenomic and genomic characterization uncovers novel biology.</title>
        <authorList>
            <person name="Wiegand S."/>
            <person name="Jogler M."/>
            <person name="Boedeker C."/>
            <person name="Pinto D."/>
            <person name="Vollmers J."/>
            <person name="Rivas-Marin E."/>
            <person name="Kohn T."/>
            <person name="Peeters S.H."/>
            <person name="Heuer A."/>
            <person name="Rast P."/>
            <person name="Oberbeckmann S."/>
            <person name="Bunk B."/>
            <person name="Jeske O."/>
            <person name="Meyerdierks A."/>
            <person name="Storesund J.E."/>
            <person name="Kallscheuer N."/>
            <person name="Luecker S."/>
            <person name="Lage O.M."/>
            <person name="Pohl T."/>
            <person name="Merkel B.J."/>
            <person name="Hornburger P."/>
            <person name="Mueller R.-W."/>
            <person name="Bruemmer F."/>
            <person name="Labrenz M."/>
            <person name="Spormann A.M."/>
            <person name="Op den Camp H."/>
            <person name="Overmann J."/>
            <person name="Amann R."/>
            <person name="Jetten M.S.M."/>
            <person name="Mascher T."/>
            <person name="Medema M.H."/>
            <person name="Devos D.P."/>
            <person name="Kaster A.-K."/>
            <person name="Ovreas L."/>
            <person name="Rohde M."/>
            <person name="Galperin M.Y."/>
            <person name="Jogler C."/>
        </authorList>
    </citation>
    <scope>NUCLEOTIDE SEQUENCE [LARGE SCALE GENOMIC DNA]</scope>
    <source>
        <strain evidence="5 6">SV_7m_r</strain>
    </source>
</reference>
<dbReference type="Gene3D" id="3.40.50.410">
    <property type="entry name" value="von Willebrand factor, type A domain"/>
    <property type="match status" value="1"/>
</dbReference>
<evidence type="ECO:0000259" key="4">
    <source>
        <dbReference type="Pfam" id="PF13519"/>
    </source>
</evidence>
<dbReference type="EMBL" id="CP036272">
    <property type="protein sequence ID" value="QDT59312.1"/>
    <property type="molecule type" value="Genomic_DNA"/>
</dbReference>
<proteinExistence type="predicted"/>
<dbReference type="InterPro" id="IPR036465">
    <property type="entry name" value="vWFA_dom_sf"/>
</dbReference>
<evidence type="ECO:0000259" key="2">
    <source>
        <dbReference type="Pfam" id="PF07584"/>
    </source>
</evidence>
<organism evidence="5 6">
    <name type="scientific">Stieleria bergensis</name>
    <dbReference type="NCBI Taxonomy" id="2528025"/>
    <lineage>
        <taxon>Bacteria</taxon>
        <taxon>Pseudomonadati</taxon>
        <taxon>Planctomycetota</taxon>
        <taxon>Planctomycetia</taxon>
        <taxon>Pirellulales</taxon>
        <taxon>Pirellulaceae</taxon>
        <taxon>Stieleria</taxon>
    </lineage>
</organism>
<feature type="domain" description="VWFA" evidence="4">
    <location>
        <begin position="94"/>
        <end position="199"/>
    </location>
</feature>
<dbReference type="InterPro" id="IPR011635">
    <property type="entry name" value="CARDB"/>
</dbReference>
<evidence type="ECO:0008006" key="7">
    <source>
        <dbReference type="Google" id="ProtNLM"/>
    </source>
</evidence>
<dbReference type="AlphaFoldDB" id="A0A517ST60"/>
<dbReference type="Gene3D" id="3.40.50.880">
    <property type="match status" value="1"/>
</dbReference>
<name>A0A517ST60_9BACT</name>
<feature type="transmembrane region" description="Helical" evidence="1">
    <location>
        <begin position="6"/>
        <end position="24"/>
    </location>
</feature>
<dbReference type="Gene3D" id="2.60.40.10">
    <property type="entry name" value="Immunoglobulins"/>
    <property type="match status" value="1"/>
</dbReference>